<dbReference type="EMBL" id="QWEI01000001">
    <property type="protein sequence ID" value="RHW39960.1"/>
    <property type="molecule type" value="Genomic_DNA"/>
</dbReference>
<feature type="transmembrane region" description="Helical" evidence="1">
    <location>
        <begin position="85"/>
        <end position="118"/>
    </location>
</feature>
<proteinExistence type="predicted"/>
<feature type="transmembrane region" description="Helical" evidence="1">
    <location>
        <begin position="55"/>
        <end position="73"/>
    </location>
</feature>
<evidence type="ECO:0000256" key="1">
    <source>
        <dbReference type="SAM" id="Phobius"/>
    </source>
</evidence>
<dbReference type="OrthoDB" id="2740148at2"/>
<protein>
    <submittedName>
        <fullName evidence="2">Uncharacterized protein</fullName>
    </submittedName>
</protein>
<evidence type="ECO:0000313" key="2">
    <source>
        <dbReference type="EMBL" id="RHW39960.1"/>
    </source>
</evidence>
<reference evidence="2 3" key="1">
    <citation type="submission" date="2018-08" db="EMBL/GenBank/DDBJ databases">
        <title>Lysinibacillus sp. YLB-03 draft genome sequence.</title>
        <authorList>
            <person name="Yu L."/>
        </authorList>
    </citation>
    <scope>NUCLEOTIDE SEQUENCE [LARGE SCALE GENOMIC DNA]</scope>
    <source>
        <strain evidence="2 3">YLB-03</strain>
    </source>
</reference>
<gene>
    <name evidence="2" type="ORF">D1B33_03690</name>
</gene>
<dbReference type="RefSeq" id="WP_118874970.1">
    <property type="nucleotide sequence ID" value="NZ_QWEI01000001.1"/>
</dbReference>
<keyword evidence="3" id="KW-1185">Reference proteome</keyword>
<organism evidence="2 3">
    <name type="scientific">Ureibacillus yapensis</name>
    <dbReference type="NCBI Taxonomy" id="2304605"/>
    <lineage>
        <taxon>Bacteria</taxon>
        <taxon>Bacillati</taxon>
        <taxon>Bacillota</taxon>
        <taxon>Bacilli</taxon>
        <taxon>Bacillales</taxon>
        <taxon>Caryophanaceae</taxon>
        <taxon>Ureibacillus</taxon>
    </lineage>
</organism>
<accession>A0A396SE90</accession>
<keyword evidence="1" id="KW-1133">Transmembrane helix</keyword>
<dbReference type="Proteomes" id="UP000265692">
    <property type="component" value="Unassembled WGS sequence"/>
</dbReference>
<feature type="transmembrane region" description="Helical" evidence="1">
    <location>
        <begin position="130"/>
        <end position="151"/>
    </location>
</feature>
<name>A0A396SE90_9BACL</name>
<feature type="transmembrane region" description="Helical" evidence="1">
    <location>
        <begin position="12"/>
        <end position="43"/>
    </location>
</feature>
<comment type="caution">
    <text evidence="2">The sequence shown here is derived from an EMBL/GenBank/DDBJ whole genome shotgun (WGS) entry which is preliminary data.</text>
</comment>
<evidence type="ECO:0000313" key="3">
    <source>
        <dbReference type="Proteomes" id="UP000265692"/>
    </source>
</evidence>
<keyword evidence="1" id="KW-0812">Transmembrane</keyword>
<keyword evidence="1" id="KW-0472">Membrane</keyword>
<dbReference type="AlphaFoldDB" id="A0A396SE90"/>
<sequence>MNSYGYTPSDYDVLFGGLFVTIIIATIIFAIAGYIITALIYYYSAKTNGLGEIAFWSWIPVLNIYVLFALGSTKTSLDEIKKEALMFLLIYIGLGILSIVPFIGVLASIALIVIAVYFIYRLFFRWTGDSGTSILFVVLMFITGSIFYYIYGLIKMKKPFVA</sequence>